<organism evidence="1 2">
    <name type="scientific">Pendulispora rubella</name>
    <dbReference type="NCBI Taxonomy" id="2741070"/>
    <lineage>
        <taxon>Bacteria</taxon>
        <taxon>Pseudomonadati</taxon>
        <taxon>Myxococcota</taxon>
        <taxon>Myxococcia</taxon>
        <taxon>Myxococcales</taxon>
        <taxon>Sorangiineae</taxon>
        <taxon>Pendulisporaceae</taxon>
        <taxon>Pendulispora</taxon>
    </lineage>
</organism>
<dbReference type="PANTHER" id="PTHR43881">
    <property type="entry name" value="GAMMA-GLUTAMYLTRANSPEPTIDASE (AFU_ORTHOLOGUE AFUA_4G13580)"/>
    <property type="match status" value="1"/>
</dbReference>
<keyword evidence="2" id="KW-1185">Reference proteome</keyword>
<name>A0ABZ2LBU0_9BACT</name>
<dbReference type="PANTHER" id="PTHR43881:SF1">
    <property type="entry name" value="GAMMA-GLUTAMYLTRANSPEPTIDASE (AFU_ORTHOLOGUE AFUA_4G13580)"/>
    <property type="match status" value="1"/>
</dbReference>
<accession>A0ABZ2LBU0</accession>
<evidence type="ECO:0000313" key="2">
    <source>
        <dbReference type="Proteomes" id="UP001374803"/>
    </source>
</evidence>
<dbReference type="Gene3D" id="3.60.20.40">
    <property type="match status" value="1"/>
</dbReference>
<proteinExistence type="predicted"/>
<dbReference type="SUPFAM" id="SSF56235">
    <property type="entry name" value="N-terminal nucleophile aminohydrolases (Ntn hydrolases)"/>
    <property type="match status" value="1"/>
</dbReference>
<gene>
    <name evidence="1" type="ORF">LVJ94_03045</name>
</gene>
<sequence length="143" mass="15369">MLHNRGGLFTLLPHRPNTIAPKKQPLNTLSAGFVMQAQGHAQTMVNIFDLGANLQAATDMARFRHRQVPNRLELESSLFNLVGSDLGAMGHSVVSADGASMGGFQSILFIPSSASPAGARMPRVRGFYRAGSDHRKDGQAVGW</sequence>
<dbReference type="Pfam" id="PF01019">
    <property type="entry name" value="G_glu_transpept"/>
    <property type="match status" value="1"/>
</dbReference>
<dbReference type="InterPro" id="IPR043137">
    <property type="entry name" value="GGT_ssub_C"/>
</dbReference>
<dbReference type="EMBL" id="CP089983">
    <property type="protein sequence ID" value="WXB06222.1"/>
    <property type="molecule type" value="Genomic_DNA"/>
</dbReference>
<dbReference type="InterPro" id="IPR029055">
    <property type="entry name" value="Ntn_hydrolases_N"/>
</dbReference>
<dbReference type="InterPro" id="IPR052896">
    <property type="entry name" value="GGT-like_enzyme"/>
</dbReference>
<dbReference type="Proteomes" id="UP001374803">
    <property type="component" value="Chromosome"/>
</dbReference>
<protein>
    <submittedName>
        <fullName evidence="1">Gamma-glutamyltransferase family protein</fullName>
    </submittedName>
</protein>
<reference evidence="1" key="1">
    <citation type="submission" date="2021-12" db="EMBL/GenBank/DDBJ databases">
        <title>Discovery of the Pendulisporaceae a myxobacterial family with distinct sporulation behavior and unique specialized metabolism.</title>
        <authorList>
            <person name="Garcia R."/>
            <person name="Popoff A."/>
            <person name="Bader C.D."/>
            <person name="Loehr J."/>
            <person name="Walesch S."/>
            <person name="Walt C."/>
            <person name="Boldt J."/>
            <person name="Bunk B."/>
            <person name="Haeckl F.J.F.P.J."/>
            <person name="Gunesch A.P."/>
            <person name="Birkelbach J."/>
            <person name="Nuebel U."/>
            <person name="Pietschmann T."/>
            <person name="Bach T."/>
            <person name="Mueller R."/>
        </authorList>
    </citation>
    <scope>NUCLEOTIDE SEQUENCE</scope>
    <source>
        <strain evidence="1">MSr11367</strain>
    </source>
</reference>
<evidence type="ECO:0000313" key="1">
    <source>
        <dbReference type="EMBL" id="WXB06222.1"/>
    </source>
</evidence>